<dbReference type="Gene3D" id="1.10.260.40">
    <property type="entry name" value="lambda repressor-like DNA-binding domains"/>
    <property type="match status" value="1"/>
</dbReference>
<feature type="domain" description="HTH cro/C1-type" evidence="2">
    <location>
        <begin position="13"/>
        <end position="67"/>
    </location>
</feature>
<evidence type="ECO:0000259" key="2">
    <source>
        <dbReference type="PROSITE" id="PS50943"/>
    </source>
</evidence>
<dbReference type="Proteomes" id="UP000527352">
    <property type="component" value="Unassembled WGS sequence"/>
</dbReference>
<evidence type="ECO:0000313" key="4">
    <source>
        <dbReference type="Proteomes" id="UP000527352"/>
    </source>
</evidence>
<dbReference type="Pfam" id="PF01381">
    <property type="entry name" value="HTH_3"/>
    <property type="match status" value="1"/>
</dbReference>
<reference evidence="3 4" key="1">
    <citation type="submission" date="2020-04" db="EMBL/GenBank/DDBJ databases">
        <title>The first description of lens atrophy caused by putative novel Shewanella sp. that is a new emerging pathogen for cultured rainbow trout?</title>
        <authorList>
            <person name="Saticioglu I.B."/>
            <person name="Duman M."/>
            <person name="Altun S."/>
        </authorList>
    </citation>
    <scope>NUCLEOTIDE SEQUENCE [LARGE SCALE GENOMIC DNA]</scope>
    <source>
        <strain evidence="3 4">S-1</strain>
    </source>
</reference>
<keyword evidence="4" id="KW-1185">Reference proteome</keyword>
<organism evidence="3 4">
    <name type="scientific">Shewanella oncorhynchi</name>
    <dbReference type="NCBI Taxonomy" id="2726434"/>
    <lineage>
        <taxon>Bacteria</taxon>
        <taxon>Pseudomonadati</taxon>
        <taxon>Pseudomonadota</taxon>
        <taxon>Gammaproteobacteria</taxon>
        <taxon>Alteromonadales</taxon>
        <taxon>Shewanellaceae</taxon>
        <taxon>Shewanella</taxon>
    </lineage>
</organism>
<feature type="region of interest" description="Disordered" evidence="1">
    <location>
        <begin position="67"/>
        <end position="88"/>
    </location>
</feature>
<protein>
    <submittedName>
        <fullName evidence="3">Helix-turn-helix domain-containing protein</fullName>
    </submittedName>
</protein>
<dbReference type="SMART" id="SM00530">
    <property type="entry name" value="HTH_XRE"/>
    <property type="match status" value="1"/>
</dbReference>
<feature type="compositionally biased region" description="Polar residues" evidence="1">
    <location>
        <begin position="73"/>
        <end position="88"/>
    </location>
</feature>
<dbReference type="CDD" id="cd00093">
    <property type="entry name" value="HTH_XRE"/>
    <property type="match status" value="1"/>
</dbReference>
<evidence type="ECO:0000313" key="3">
    <source>
        <dbReference type="EMBL" id="NLQ24452.1"/>
    </source>
</evidence>
<proteinExistence type="predicted"/>
<evidence type="ECO:0000256" key="1">
    <source>
        <dbReference type="SAM" id="MobiDB-lite"/>
    </source>
</evidence>
<sequence length="88" mass="9914">MKITTTKQLSAYIQDVRQSQGLSQAKIGEKIGLRQGTISNFEQNPDSTKLDTFFKLLSALELEIELKPRNASDSDTGPSNNKQWAQEW</sequence>
<name>A0ABX1KTL1_9GAMM</name>
<dbReference type="SUPFAM" id="SSF47413">
    <property type="entry name" value="lambda repressor-like DNA-binding domains"/>
    <property type="match status" value="1"/>
</dbReference>
<accession>A0ABX1KTL1</accession>
<dbReference type="InterPro" id="IPR001387">
    <property type="entry name" value="Cro/C1-type_HTH"/>
</dbReference>
<gene>
    <name evidence="3" type="ORF">HGO26_16400</name>
</gene>
<dbReference type="InterPro" id="IPR010982">
    <property type="entry name" value="Lambda_DNA-bd_dom_sf"/>
</dbReference>
<dbReference type="EMBL" id="JABAEB010000010">
    <property type="protein sequence ID" value="NLQ24452.1"/>
    <property type="molecule type" value="Genomic_DNA"/>
</dbReference>
<dbReference type="RefSeq" id="WP_168826547.1">
    <property type="nucleotide sequence ID" value="NZ_CP143431.1"/>
</dbReference>
<comment type="caution">
    <text evidence="3">The sequence shown here is derived from an EMBL/GenBank/DDBJ whole genome shotgun (WGS) entry which is preliminary data.</text>
</comment>
<dbReference type="PROSITE" id="PS50943">
    <property type="entry name" value="HTH_CROC1"/>
    <property type="match status" value="1"/>
</dbReference>